<reference evidence="3 4" key="1">
    <citation type="submission" date="2019-05" db="EMBL/GenBank/DDBJ databases">
        <title>Another draft genome of Portunus trituberculatus and its Hox gene families provides insights of decapod evolution.</title>
        <authorList>
            <person name="Jeong J.-H."/>
            <person name="Song I."/>
            <person name="Kim S."/>
            <person name="Choi T."/>
            <person name="Kim D."/>
            <person name="Ryu S."/>
            <person name="Kim W."/>
        </authorList>
    </citation>
    <scope>NUCLEOTIDE SEQUENCE [LARGE SCALE GENOMIC DNA]</scope>
    <source>
        <tissue evidence="3">Muscle</tissue>
    </source>
</reference>
<keyword evidence="2" id="KW-1133">Transmembrane helix</keyword>
<evidence type="ECO:0000256" key="1">
    <source>
        <dbReference type="SAM" id="MobiDB-lite"/>
    </source>
</evidence>
<evidence type="ECO:0000313" key="3">
    <source>
        <dbReference type="EMBL" id="MPC37420.1"/>
    </source>
</evidence>
<gene>
    <name evidence="3" type="ORF">E2C01_030898</name>
</gene>
<evidence type="ECO:0000313" key="4">
    <source>
        <dbReference type="Proteomes" id="UP000324222"/>
    </source>
</evidence>
<proteinExistence type="predicted"/>
<dbReference type="AlphaFoldDB" id="A0A5B7ERM7"/>
<comment type="caution">
    <text evidence="3">The sequence shown here is derived from an EMBL/GenBank/DDBJ whole genome shotgun (WGS) entry which is preliminary data.</text>
</comment>
<organism evidence="3 4">
    <name type="scientific">Portunus trituberculatus</name>
    <name type="common">Swimming crab</name>
    <name type="synonym">Neptunus trituberculatus</name>
    <dbReference type="NCBI Taxonomy" id="210409"/>
    <lineage>
        <taxon>Eukaryota</taxon>
        <taxon>Metazoa</taxon>
        <taxon>Ecdysozoa</taxon>
        <taxon>Arthropoda</taxon>
        <taxon>Crustacea</taxon>
        <taxon>Multicrustacea</taxon>
        <taxon>Malacostraca</taxon>
        <taxon>Eumalacostraca</taxon>
        <taxon>Eucarida</taxon>
        <taxon>Decapoda</taxon>
        <taxon>Pleocyemata</taxon>
        <taxon>Brachyura</taxon>
        <taxon>Eubrachyura</taxon>
        <taxon>Portunoidea</taxon>
        <taxon>Portunidae</taxon>
        <taxon>Portuninae</taxon>
        <taxon>Portunus</taxon>
    </lineage>
</organism>
<dbReference type="EMBL" id="VSRR010003778">
    <property type="protein sequence ID" value="MPC37420.1"/>
    <property type="molecule type" value="Genomic_DNA"/>
</dbReference>
<evidence type="ECO:0000256" key="2">
    <source>
        <dbReference type="SAM" id="Phobius"/>
    </source>
</evidence>
<accession>A0A5B7ERM7</accession>
<keyword evidence="4" id="KW-1185">Reference proteome</keyword>
<dbReference type="Proteomes" id="UP000324222">
    <property type="component" value="Unassembled WGS sequence"/>
</dbReference>
<sequence length="112" mass="12128">MLLHVIVAQLGNVSEAMVAGRSTPRRKIGNSLLHKIDNLLVFPAWRPAGPDILLRLSIDHWRRGNISLSFTALTIWIFPLFVSFSSPVSLPTSPNSSPTSTSTSSSSSSLLS</sequence>
<feature type="transmembrane region" description="Helical" evidence="2">
    <location>
        <begin position="65"/>
        <end position="84"/>
    </location>
</feature>
<protein>
    <submittedName>
        <fullName evidence="3">Uncharacterized protein</fullName>
    </submittedName>
</protein>
<keyword evidence="2" id="KW-0812">Transmembrane</keyword>
<feature type="region of interest" description="Disordered" evidence="1">
    <location>
        <begin position="88"/>
        <end position="112"/>
    </location>
</feature>
<name>A0A5B7ERM7_PORTR</name>
<keyword evidence="2" id="KW-0472">Membrane</keyword>